<feature type="transmembrane region" description="Helical" evidence="1">
    <location>
        <begin position="12"/>
        <end position="32"/>
    </location>
</feature>
<reference evidence="2" key="1">
    <citation type="journal article" date="2019" name="MBio">
        <title>Virus Genomes from Deep Sea Sediments Expand the Ocean Megavirome and Support Independent Origins of Viral Gigantism.</title>
        <authorList>
            <person name="Backstrom D."/>
            <person name="Yutin N."/>
            <person name="Jorgensen S.L."/>
            <person name="Dharamshi J."/>
            <person name="Homa F."/>
            <person name="Zaremba-Niedwiedzka K."/>
            <person name="Spang A."/>
            <person name="Wolf Y.I."/>
            <person name="Koonin E.V."/>
            <person name="Ettema T.J."/>
        </authorList>
    </citation>
    <scope>NUCLEOTIDE SEQUENCE</scope>
</reference>
<evidence type="ECO:0000256" key="1">
    <source>
        <dbReference type="SAM" id="Phobius"/>
    </source>
</evidence>
<feature type="transmembrane region" description="Helical" evidence="1">
    <location>
        <begin position="44"/>
        <end position="64"/>
    </location>
</feature>
<keyword evidence="1" id="KW-0812">Transmembrane</keyword>
<keyword evidence="1" id="KW-1133">Transmembrane helix</keyword>
<dbReference type="EMBL" id="MK500364">
    <property type="protein sequence ID" value="QBK87634.1"/>
    <property type="molecule type" value="Genomic_DNA"/>
</dbReference>
<accession>A0A481YYK9</accession>
<sequence length="77" mass="8558">MLQLFMDKQFIPVLAAAITIFLILIIRPAFLVKSSMNKDCPYCLNPWLVTLVVLIVGGATYAVVNQDSARPQLSIYS</sequence>
<name>A0A481YYK9_9VIRU</name>
<organism evidence="2">
    <name type="scientific">Marseillevirus LCMAC201</name>
    <dbReference type="NCBI Taxonomy" id="2506605"/>
    <lineage>
        <taxon>Viruses</taxon>
        <taxon>Varidnaviria</taxon>
        <taxon>Bamfordvirae</taxon>
        <taxon>Nucleocytoviricota</taxon>
        <taxon>Megaviricetes</taxon>
        <taxon>Pimascovirales</taxon>
        <taxon>Pimascovirales incertae sedis</taxon>
        <taxon>Marseilleviridae</taxon>
    </lineage>
</organism>
<protein>
    <submittedName>
        <fullName evidence="2">Uncharacterized protein</fullName>
    </submittedName>
</protein>
<keyword evidence="1" id="KW-0472">Membrane</keyword>
<gene>
    <name evidence="2" type="ORF">LCMAC201_05470</name>
</gene>
<evidence type="ECO:0000313" key="2">
    <source>
        <dbReference type="EMBL" id="QBK87634.1"/>
    </source>
</evidence>
<proteinExistence type="predicted"/>